<name>A0A4S2L2W1_9HYME</name>
<accession>A0A4S2L2W1</accession>
<sequence>MQSGAEAKTCSFYKELDEILGKKPCVKPVALAFNRRLVLDKMYKDVDCKKPEKKKKKSKSDVLDEISRWNIEEPLMPRSRDSARSSLRLHGRVSSLWMLAWVS</sequence>
<dbReference type="AlphaFoldDB" id="A0A4S2L2W1"/>
<gene>
    <name evidence="1" type="ORF">DBV15_12154</name>
</gene>
<dbReference type="Proteomes" id="UP000310200">
    <property type="component" value="Unassembled WGS sequence"/>
</dbReference>
<evidence type="ECO:0000313" key="2">
    <source>
        <dbReference type="Proteomes" id="UP000310200"/>
    </source>
</evidence>
<reference evidence="1 2" key="1">
    <citation type="journal article" date="2019" name="Philos. Trans. R. Soc. Lond., B, Biol. Sci.">
        <title>Ant behaviour and brain gene expression of defending hosts depend on the ecological success of the intruding social parasite.</title>
        <authorList>
            <person name="Kaur R."/>
            <person name="Stoldt M."/>
            <person name="Jongepier E."/>
            <person name="Feldmeyer B."/>
            <person name="Menzel F."/>
            <person name="Bornberg-Bauer E."/>
            <person name="Foitzik S."/>
        </authorList>
    </citation>
    <scope>NUCLEOTIDE SEQUENCE [LARGE SCALE GENOMIC DNA]</scope>
    <source>
        <tissue evidence="1">Whole body</tissue>
    </source>
</reference>
<comment type="caution">
    <text evidence="1">The sequence shown here is derived from an EMBL/GenBank/DDBJ whole genome shotgun (WGS) entry which is preliminary data.</text>
</comment>
<evidence type="ECO:0000313" key="1">
    <source>
        <dbReference type="EMBL" id="TGZ57222.1"/>
    </source>
</evidence>
<proteinExistence type="predicted"/>
<keyword evidence="2" id="KW-1185">Reference proteome</keyword>
<organism evidence="1 2">
    <name type="scientific">Temnothorax longispinosus</name>
    <dbReference type="NCBI Taxonomy" id="300112"/>
    <lineage>
        <taxon>Eukaryota</taxon>
        <taxon>Metazoa</taxon>
        <taxon>Ecdysozoa</taxon>
        <taxon>Arthropoda</taxon>
        <taxon>Hexapoda</taxon>
        <taxon>Insecta</taxon>
        <taxon>Pterygota</taxon>
        <taxon>Neoptera</taxon>
        <taxon>Endopterygota</taxon>
        <taxon>Hymenoptera</taxon>
        <taxon>Apocrita</taxon>
        <taxon>Aculeata</taxon>
        <taxon>Formicoidea</taxon>
        <taxon>Formicidae</taxon>
        <taxon>Myrmicinae</taxon>
        <taxon>Temnothorax</taxon>
    </lineage>
</organism>
<dbReference type="EMBL" id="QBLH01000182">
    <property type="protein sequence ID" value="TGZ57222.1"/>
    <property type="molecule type" value="Genomic_DNA"/>
</dbReference>
<protein>
    <submittedName>
        <fullName evidence="1">Uncharacterized protein</fullName>
    </submittedName>
</protein>